<evidence type="ECO:0000313" key="3">
    <source>
        <dbReference type="EMBL" id="SOX90600.1"/>
    </source>
</evidence>
<dbReference type="Proteomes" id="UP000001570">
    <property type="component" value="Chromosome"/>
</dbReference>
<accession>A0A2K4Z9M9</accession>
<evidence type="ECO:0000313" key="2">
    <source>
        <dbReference type="EMBL" id="QJP90306.1"/>
    </source>
</evidence>
<evidence type="ECO:0000256" key="1">
    <source>
        <dbReference type="SAM" id="MobiDB-lite"/>
    </source>
</evidence>
<dbReference type="AlphaFoldDB" id="A0A2K4Z9M9"/>
<dbReference type="EnsemblBacteria" id="SOX90600">
    <property type="protein sequence ID" value="SOX90600"/>
    <property type="gene ID" value="BSU_36215"/>
</dbReference>
<reference evidence="3 4" key="1">
    <citation type="journal article" date="1997" name="Nature">
        <title>The complete genome sequence of the Gram-positive bacterium Bacillus subtilis.</title>
        <authorList>
            <person name="Kunst F."/>
            <person name="Ogasawara N."/>
            <person name="Moszer I."/>
            <person name="Albertini A.M."/>
            <person name="Alloni G."/>
            <person name="Azevedo V."/>
            <person name="Bertero M.G."/>
            <person name="Bessieres P."/>
            <person name="Bolotin A."/>
            <person name="Borchert S."/>
            <person name="Borriss R."/>
            <person name="Boursier L."/>
            <person name="Brans A."/>
            <person name="Braun M."/>
            <person name="Brignell S.C."/>
            <person name="Bron S."/>
            <person name="Brouillet S."/>
            <person name="Bruschi C.V."/>
            <person name="Caldwell B."/>
            <person name="Capuano V."/>
            <person name="Carter N.M."/>
            <person name="Choi S.K."/>
            <person name="Codani J.J."/>
            <person name="Connerton I.F."/>
            <person name="Cummings N.J."/>
            <person name="Daniel R.A."/>
            <person name="Denizot F."/>
            <person name="Devine K.M."/>
            <person name="Dusterhoft A."/>
            <person name="Ehrlich S.D."/>
            <person name="Emmerson P.T."/>
            <person name="Entian K.D."/>
            <person name="Errington J."/>
            <person name="Fabret C."/>
            <person name="Ferrari E."/>
            <person name="Foulger D."/>
            <person name="Fritz C."/>
            <person name="Fujita M."/>
            <person name="Fujita Y."/>
            <person name="Fuma S."/>
            <person name="Galizzi A."/>
            <person name="Galleron N."/>
            <person name="Ghim S.Y."/>
            <person name="Glaser P."/>
            <person name="Goffeau A."/>
            <person name="Golightly E.J."/>
            <person name="Grandi G."/>
            <person name="Guiseppi G."/>
            <person name="Guy B.J."/>
            <person name="Haga K."/>
            <person name="Haiech J."/>
            <person name="Harwood C.R."/>
            <person name="Henaut A."/>
            <person name="Hilbert H."/>
            <person name="Holsappel S."/>
            <person name="Hosono S."/>
            <person name="Hullo M.F."/>
            <person name="Itaya M."/>
            <person name="Jones L."/>
            <person name="Joris B."/>
            <person name="Karamata D."/>
            <person name="Kasahara Y."/>
            <person name="Klaerr-Blanchard M."/>
            <person name="Klein C."/>
            <person name="Kobayashi Y."/>
            <person name="Koetter P."/>
            <person name="Koningstein G."/>
            <person name="Krogh S."/>
            <person name="Kumano M."/>
            <person name="Kurita K."/>
            <person name="Lapidus A."/>
            <person name="Lardinois S."/>
            <person name="Lauber J."/>
            <person name="Lazarevic V."/>
            <person name="Lee S.M."/>
            <person name="Levine A."/>
            <person name="Liu H."/>
            <person name="Masuda S."/>
            <person name="Mauel C."/>
            <person name="Medigue C."/>
            <person name="Medina N."/>
            <person name="Mellado R.P."/>
            <person name="Mizuno M."/>
            <person name="Moestl D."/>
            <person name="Nakai S."/>
            <person name="Noback M."/>
            <person name="Noone D."/>
            <person name="O'Reilly M."/>
            <person name="Ogawa K."/>
            <person name="Ogiwara A."/>
            <person name="Oudega B."/>
            <person name="Park S.H."/>
            <person name="Parro V."/>
            <person name="Pohl T.M."/>
            <person name="Portetelle D."/>
            <person name="Porwollik S."/>
            <person name="Prescott A.M."/>
            <person name="Presecan E."/>
            <person name="Pujic P."/>
            <person name="Purnelle B."/>
            <person name="Rapoport G."/>
            <person name="Rey M."/>
            <person name="Reynolds S."/>
            <person name="Rieger M."/>
            <person name="Rivolta C."/>
            <person name="Rocha E."/>
            <person name="Roche B."/>
            <person name="Rose M."/>
            <person name="Sadaie Y."/>
            <person name="Sato T."/>
            <person name="Scanlan E."/>
            <person name="Schleich S."/>
            <person name="Schroeter R."/>
            <person name="Scoffone F."/>
            <person name="Sekiguchi J."/>
            <person name="Sekowska A."/>
            <person name="Seror S.J."/>
            <person name="Serror P."/>
            <person name="Shin B.S."/>
            <person name="Soldo B."/>
            <person name="Sorokin A."/>
            <person name="Tacconi E."/>
            <person name="Takagi T."/>
            <person name="Takahashi H."/>
            <person name="Takemaru K."/>
            <person name="Takeuchi M."/>
            <person name="Tamakoshi A."/>
            <person name="Tanaka T."/>
            <person name="Terpstra P."/>
            <person name="Tognoni A."/>
            <person name="Tosato V."/>
            <person name="Uchiyama S."/>
            <person name="Vandenbol M."/>
            <person name="Vannier F."/>
            <person name="Vassarotti A."/>
            <person name="Viari A."/>
            <person name="Wambutt R."/>
            <person name="Wedler E."/>
            <person name="Wedler H."/>
            <person name="Weitzenegger T."/>
            <person name="Winters P."/>
            <person name="Wipat A."/>
            <person name="Yamamoto H."/>
            <person name="Yamane K."/>
            <person name="Yasumoto K."/>
            <person name="Yata K."/>
            <person name="Yoshida K."/>
            <person name="Yoshikawa H.F."/>
            <person name="Zumstein E."/>
            <person name="Yoshikawa H."/>
            <person name="Danchin A."/>
        </authorList>
    </citation>
    <scope>NUCLEOTIDE SEQUENCE [LARGE SCALE GENOMIC DNA]</scope>
    <source>
        <strain evidence="3 4">168</strain>
    </source>
</reference>
<keyword evidence="4" id="KW-1185">Reference proteome</keyword>
<dbReference type="RefSeq" id="WP_119123079.1">
    <property type="nucleotide sequence ID" value="NC_000964.3"/>
</dbReference>
<reference evidence="3" key="2">
    <citation type="journal article" date="2009" name="Microbiology">
        <title>From a consortium sequence to a unified sequence: the Bacillus subtilis 168 reference genome a decade later.</title>
        <authorList>
            <person name="Barbe V."/>
            <person name="Cruveiller S."/>
            <person name="Kunst F."/>
            <person name="Lenoble P."/>
            <person name="Meurice G."/>
            <person name="Sekowska A."/>
            <person name="Vallenet D."/>
            <person name="Wang T."/>
            <person name="Moszer I."/>
            <person name="Medigue C."/>
            <person name="Danchin A."/>
        </authorList>
    </citation>
    <scope>NUCLEOTIDE SEQUENCE</scope>
    <source>
        <strain evidence="3">168</strain>
    </source>
</reference>
<dbReference type="EMBL" id="CP052842">
    <property type="protein sequence ID" value="QJP90306.1"/>
    <property type="molecule type" value="Genomic_DNA"/>
</dbReference>
<reference evidence="3" key="5">
    <citation type="submission" date="2013-01" db="EMBL/GenBank/DDBJ databases">
        <authorList>
            <consortium name="AMAbiotics and Genoscope"/>
            <person name="Genoscope - C.E.A."/>
        </authorList>
    </citation>
    <scope>NUCLEOTIDE SEQUENCE</scope>
    <source>
        <strain evidence="3">168</strain>
    </source>
</reference>
<reference evidence="3" key="6">
    <citation type="journal article" date="2018" name="Microb. Biotechnol.">
        <title>Bacillus subtilis, the model Gram-positive bacterium: 20 years of annotation refinement.</title>
        <authorList>
            <person name="Borriss R."/>
            <person name="Danchin A."/>
            <person name="Harwood C.R."/>
            <person name="Medigue C."/>
            <person name="Rocha E.P.C."/>
            <person name="Sekowska A."/>
            <person name="Vallenet D."/>
        </authorList>
    </citation>
    <scope>NUCLEOTIDE SEQUENCE</scope>
    <source>
        <strain evidence="3">168</strain>
    </source>
</reference>
<dbReference type="OrthoDB" id="9868170at2"/>
<proteinExistence type="predicted"/>
<dbReference type="GeneID" id="37862967"/>
<evidence type="ECO:0000313" key="4">
    <source>
        <dbReference type="Proteomes" id="UP000001570"/>
    </source>
</evidence>
<protein>
    <submittedName>
        <fullName evidence="3">Uncharacterized protein</fullName>
    </submittedName>
</protein>
<organism evidence="3 4">
    <name type="scientific">Bacillus subtilis (strain 168)</name>
    <dbReference type="NCBI Taxonomy" id="224308"/>
    <lineage>
        <taxon>Bacteria</taxon>
        <taxon>Bacillati</taxon>
        <taxon>Bacillota</taxon>
        <taxon>Bacilli</taxon>
        <taxon>Bacillales</taxon>
        <taxon>Bacillaceae</taxon>
        <taxon>Bacillus</taxon>
    </lineage>
</organism>
<gene>
    <name evidence="3" type="ORF">BSU_36215</name>
    <name evidence="2" type="ORF">HIR78_20805</name>
</gene>
<sequence length="41" mass="4735">MTKSDMADQMKNINMNNKLSAERGRSTTSASFKCLYNYDIR</sequence>
<dbReference type="EMBL" id="AL009126">
    <property type="protein sequence ID" value="SOX90600.1"/>
    <property type="molecule type" value="Genomic_DNA"/>
</dbReference>
<reference evidence="3" key="4">
    <citation type="journal article" date="2013" name="Microbiology">
        <title>An updated metabolic view of the Bacillus subtilis 168 genome.</title>
        <authorList>
            <person name="Belda E."/>
            <person name="Sekowska A."/>
            <person name="Le Fevre F."/>
            <person name="Mornico D."/>
            <person name="Morgat A."/>
            <person name="Ouzounis C."/>
            <person name="Vallenet D."/>
            <person name="Medigue C."/>
            <person name="Danchin A."/>
        </authorList>
    </citation>
    <scope>NUCLEOTIDE SEQUENCE</scope>
    <source>
        <strain evidence="3">168</strain>
    </source>
</reference>
<feature type="region of interest" description="Disordered" evidence="1">
    <location>
        <begin position="1"/>
        <end position="28"/>
    </location>
</feature>
<reference evidence="3" key="8">
    <citation type="journal article" date="2023" name="Microb. Biotechnol.">
        <title>A model industrial workhorse: Bacillus subtilis strain 168 and its genome after a quarter of a century.</title>
        <authorList>
            <person name="Bremer E."/>
            <person name="Calteau A."/>
            <person name="Danchin A."/>
            <person name="Harwood C."/>
            <person name="Helmann J.D."/>
            <person name="Medigue C."/>
            <person name="Palsson B.O."/>
            <person name="Sekowska A."/>
            <person name="Vallenet D."/>
            <person name="Zuniga A."/>
            <person name="Zuniga C."/>
        </authorList>
    </citation>
    <scope>NUCLEOTIDE SEQUENCE</scope>
    <source>
        <strain evidence="3">168</strain>
    </source>
</reference>
<reference evidence="3" key="3">
    <citation type="submission" date="2009-01" db="EMBL/GenBank/DDBJ databases">
        <authorList>
            <consortium name="Institut Pasteur and Genoscope"/>
            <person name="Genoscope - C.E.A."/>
        </authorList>
    </citation>
    <scope>NUCLEOTIDE SEQUENCE</scope>
    <source>
        <strain evidence="3">168</strain>
    </source>
</reference>
<name>A0A2K4Z9M9_BACSU</name>
<reference evidence="2" key="7">
    <citation type="submission" date="2020-04" db="EMBL/GenBank/DDBJ databases">
        <title>Phage recombination drives evolution of spore-forming Bacilli.</title>
        <authorList>
            <person name="Dragos A."/>
            <person name="Kovacs A.T."/>
        </authorList>
    </citation>
    <scope>NUCLEOTIDE SEQUENCE</scope>
    <source>
        <strain evidence="2">168</strain>
    </source>
</reference>
<dbReference type="RefSeq" id="YP_009514006.1">
    <property type="nucleotide sequence ID" value="NC_000964.3"/>
</dbReference>